<sequence length="64" mass="6455">MKVIVRLAPTAKFATATSIACRVPTVEIVAVPAPVTVTSDAVPLGKLKPAGRTSLITISVAAAL</sequence>
<organism evidence="1">
    <name type="scientific">marine sediment metagenome</name>
    <dbReference type="NCBI Taxonomy" id="412755"/>
    <lineage>
        <taxon>unclassified sequences</taxon>
        <taxon>metagenomes</taxon>
        <taxon>ecological metagenomes</taxon>
    </lineage>
</organism>
<evidence type="ECO:0000313" key="1">
    <source>
        <dbReference type="EMBL" id="KTF07975.1"/>
    </source>
</evidence>
<dbReference type="AlphaFoldDB" id="A0A1B6NWZ4"/>
<reference evidence="1" key="1">
    <citation type="submission" date="2013-11" db="EMBL/GenBank/DDBJ databases">
        <title>Microbial diversity, functional groups and degradation webs in Northern and Southern Mediterranean and Red Sea marine crude oil polluted sites.</title>
        <authorList>
            <person name="Daffonchio D."/>
            <person name="Mapelli F."/>
            <person name="Ferrer M."/>
            <person name="Richter M."/>
            <person name="Cherif A."/>
            <person name="Malkawi H.I."/>
            <person name="Yakimov M.M."/>
            <person name="Abdel-Fattah Y.R."/>
            <person name="Blaghen M."/>
            <person name="Golyshin P.N."/>
            <person name="Kalogerakis N."/>
            <person name="Boon N."/>
            <person name="Magagnini M."/>
            <person name="Fava F."/>
        </authorList>
    </citation>
    <scope>NUCLEOTIDE SEQUENCE</scope>
</reference>
<protein>
    <submittedName>
        <fullName evidence="1">Uncharacterized protein</fullName>
    </submittedName>
</protein>
<comment type="caution">
    <text evidence="1">The sequence shown here is derived from an EMBL/GenBank/DDBJ whole genome shotgun (WGS) entry which is preliminary data.</text>
</comment>
<gene>
    <name evidence="1" type="ORF">MGSAQ_000530</name>
</gene>
<dbReference type="EMBL" id="AYSL01000227">
    <property type="protein sequence ID" value="KTF07975.1"/>
    <property type="molecule type" value="Genomic_DNA"/>
</dbReference>
<proteinExistence type="predicted"/>
<name>A0A1B6NWZ4_9ZZZZ</name>
<accession>A0A1B6NWZ4</accession>